<evidence type="ECO:0000313" key="1">
    <source>
        <dbReference type="EnsemblPlants" id="MELO3C034169.2.1"/>
    </source>
</evidence>
<dbReference type="EnsemblPlants" id="MELO3C034169.2.1">
    <property type="protein sequence ID" value="MELO3C034169.2.1"/>
    <property type="gene ID" value="MELO3C034169.2"/>
</dbReference>
<name>A0A9I9EIC9_CUCME</name>
<dbReference type="Gramene" id="MELO3C034169.2.1">
    <property type="protein sequence ID" value="MELO3C034169.2.1"/>
    <property type="gene ID" value="MELO3C034169.2"/>
</dbReference>
<organism evidence="1">
    <name type="scientific">Cucumis melo</name>
    <name type="common">Muskmelon</name>
    <dbReference type="NCBI Taxonomy" id="3656"/>
    <lineage>
        <taxon>Eukaryota</taxon>
        <taxon>Viridiplantae</taxon>
        <taxon>Streptophyta</taxon>
        <taxon>Embryophyta</taxon>
        <taxon>Tracheophyta</taxon>
        <taxon>Spermatophyta</taxon>
        <taxon>Magnoliopsida</taxon>
        <taxon>eudicotyledons</taxon>
        <taxon>Gunneridae</taxon>
        <taxon>Pentapetalae</taxon>
        <taxon>rosids</taxon>
        <taxon>fabids</taxon>
        <taxon>Cucurbitales</taxon>
        <taxon>Cucurbitaceae</taxon>
        <taxon>Benincaseae</taxon>
        <taxon>Cucumis</taxon>
    </lineage>
</organism>
<proteinExistence type="predicted"/>
<sequence length="98" mass="10548">MSKYTGEFSIGPVGSSPPPSFPIRSSGFITLLHPLLLTPLRPLLPPSLGPTLFLLLRTDLYLSSDSRSSRSLRLLTTAPLELSFLCLPSSLRALPSVA</sequence>
<reference evidence="1" key="1">
    <citation type="submission" date="2023-03" db="UniProtKB">
        <authorList>
            <consortium name="EnsemblPlants"/>
        </authorList>
    </citation>
    <scope>IDENTIFICATION</scope>
</reference>
<accession>A0A9I9EIC9</accession>
<dbReference type="AlphaFoldDB" id="A0A9I9EIC9"/>
<protein>
    <submittedName>
        <fullName evidence="1">Uncharacterized protein</fullName>
    </submittedName>
</protein>